<gene>
    <name evidence="1" type="ORF">WKI67_02220</name>
</gene>
<accession>A0ACC6PLT2</accession>
<sequence length="56" mass="5964">MALFLILLSIAIALVVIGAVVDGMLHLLSIGVLLVVVAVLYLLVRSISRSQRRPAP</sequence>
<evidence type="ECO:0000313" key="1">
    <source>
        <dbReference type="EMBL" id="MEJ8632280.1"/>
    </source>
</evidence>
<evidence type="ECO:0000313" key="2">
    <source>
        <dbReference type="Proteomes" id="UP001377168"/>
    </source>
</evidence>
<dbReference type="Proteomes" id="UP001377168">
    <property type="component" value="Unassembled WGS sequence"/>
</dbReference>
<name>A0ACC6PLT2_9ACTN</name>
<dbReference type="EMBL" id="JBBKAJ010000011">
    <property type="protein sequence ID" value="MEJ8632280.1"/>
    <property type="molecule type" value="Genomic_DNA"/>
</dbReference>
<proteinExistence type="predicted"/>
<comment type="caution">
    <text evidence="1">The sequence shown here is derived from an EMBL/GenBank/DDBJ whole genome shotgun (WGS) entry which is preliminary data.</text>
</comment>
<protein>
    <submittedName>
        <fullName evidence="1">Uncharacterized protein</fullName>
    </submittedName>
</protein>
<reference evidence="1" key="1">
    <citation type="submission" date="2024-03" db="EMBL/GenBank/DDBJ databases">
        <title>Novel Streptomyces species of biotechnological and ecological value are a feature of Machair soil.</title>
        <authorList>
            <person name="Prole J.R."/>
            <person name="Goodfellow M."/>
            <person name="Allenby N."/>
            <person name="Ward A.C."/>
        </authorList>
    </citation>
    <scope>NUCLEOTIDE SEQUENCE</scope>
    <source>
        <strain evidence="1">MS2.AVA.5</strain>
    </source>
</reference>
<organism evidence="1 2">
    <name type="scientific">Streptomyces achmelvichensis</name>
    <dbReference type="NCBI Taxonomy" id="3134111"/>
    <lineage>
        <taxon>Bacteria</taxon>
        <taxon>Bacillati</taxon>
        <taxon>Actinomycetota</taxon>
        <taxon>Actinomycetes</taxon>
        <taxon>Kitasatosporales</taxon>
        <taxon>Streptomycetaceae</taxon>
        <taxon>Streptomyces</taxon>
    </lineage>
</organism>
<keyword evidence="2" id="KW-1185">Reference proteome</keyword>